<dbReference type="HOGENOM" id="CLU_039703_0_0_2"/>
<name>A0RUQ6_CENSY</name>
<comment type="function">
    <text evidence="1">Involved in DNA damage repair.</text>
</comment>
<feature type="domain" description="Archaeal Nre N-terminal" evidence="2">
    <location>
        <begin position="16"/>
        <end position="256"/>
    </location>
</feature>
<dbReference type="InterPro" id="IPR033167">
    <property type="entry name" value="Nre"/>
</dbReference>
<feature type="domain" description="Archaeal Nre C-terminal" evidence="3">
    <location>
        <begin position="265"/>
        <end position="373"/>
    </location>
</feature>
<comment type="caution">
    <text evidence="1">Lacks conserved residue(s) required for the propagation of feature annotation.</text>
</comment>
<comment type="similarity">
    <text evidence="1">Belongs to the Nre family.</text>
</comment>
<evidence type="ECO:0000313" key="5">
    <source>
        <dbReference type="Proteomes" id="UP000000758"/>
    </source>
</evidence>
<proteinExistence type="inferred from homology"/>
<dbReference type="PANTHER" id="PTHR38136">
    <property type="entry name" value="DNA REPAIR PROTEIN"/>
    <property type="match status" value="1"/>
</dbReference>
<dbReference type="PANTHER" id="PTHR38136:SF2">
    <property type="entry name" value="DNA REPAIR PROTEIN"/>
    <property type="match status" value="1"/>
</dbReference>
<dbReference type="STRING" id="414004.CENSYa_0438"/>
<dbReference type="PATRIC" id="fig|414004.10.peg.398"/>
<dbReference type="GO" id="GO:0006281">
    <property type="term" value="P:DNA repair"/>
    <property type="evidence" value="ECO:0007669"/>
    <property type="project" value="UniProtKB-UniRule"/>
</dbReference>
<gene>
    <name evidence="4" type="ordered locus">CENSYa_0438</name>
</gene>
<evidence type="ECO:0000256" key="1">
    <source>
        <dbReference type="HAMAP-Rule" id="MF_02096"/>
    </source>
</evidence>
<evidence type="ECO:0000259" key="3">
    <source>
        <dbReference type="Pfam" id="PF04895"/>
    </source>
</evidence>
<keyword evidence="5" id="KW-1185">Reference proteome</keyword>
<evidence type="ECO:0000313" key="4">
    <source>
        <dbReference type="EMBL" id="ABK77073.1"/>
    </source>
</evidence>
<organism evidence="4 5">
    <name type="scientific">Cenarchaeum symbiosum (strain A)</name>
    <dbReference type="NCBI Taxonomy" id="414004"/>
    <lineage>
        <taxon>Archaea</taxon>
        <taxon>Nitrososphaerota</taxon>
        <taxon>Candidatus Cenarchaeales</taxon>
        <taxon>Candidatus Cenarchaeaceae</taxon>
        <taxon>Candidatus Cenarchaeum</taxon>
    </lineage>
</organism>
<dbReference type="Pfam" id="PF04894">
    <property type="entry name" value="Nre_N"/>
    <property type="match status" value="1"/>
</dbReference>
<dbReference type="EnsemblBacteria" id="ABK77073">
    <property type="protein sequence ID" value="ABK77073"/>
    <property type="gene ID" value="CENSYa_0438"/>
</dbReference>
<sequence>MEVRWNEYLSRNGSLFSSDELSGASPPSVFVGSYGYPRVGVGPMVPPVHGDTSLMDAPERWAGRPLDEIVNYRLSLVRGIRKTRVTGTSGRYIEGLQEAAMSRRPVDSDIRFEKPVSPAALADGCCAPFGPVGEIRRASFGGSSADGAIERAYYDRDLGAADAAVALYDGGTEISRIQGCLSVGMLGRRRKLVPTRWSITAVDDMVSKRLVGRIKDAPVSDAHQVFHYVHMGNLFSVVLFPHRWLFEMMEAYYSGGVLGFGADHEDARGLDHAPATAGAHFASRLAVAEHLCGRGVQAGALVLREIRAEYSVPVGVWQVREGLRAAMAQKPFVAGSLDEAIDEACRPMSISRNEWLSHGSIMRLVRQRTLSEFF</sequence>
<dbReference type="HAMAP" id="MF_02096">
    <property type="entry name" value="Nre"/>
    <property type="match status" value="1"/>
</dbReference>
<dbReference type="EMBL" id="DP000238">
    <property type="protein sequence ID" value="ABK77073.1"/>
    <property type="molecule type" value="Genomic_DNA"/>
</dbReference>
<dbReference type="AlphaFoldDB" id="A0RUQ6"/>
<dbReference type="InterPro" id="IPR006979">
    <property type="entry name" value="Nre_C"/>
</dbReference>
<dbReference type="Proteomes" id="UP000000758">
    <property type="component" value="Chromosome"/>
</dbReference>
<keyword evidence="1" id="KW-0227">DNA damage</keyword>
<accession>A0RUQ6</accession>
<dbReference type="Pfam" id="PF04895">
    <property type="entry name" value="Nre_C"/>
    <property type="match status" value="1"/>
</dbReference>
<evidence type="ECO:0000259" key="2">
    <source>
        <dbReference type="Pfam" id="PF04894"/>
    </source>
</evidence>
<dbReference type="InterPro" id="IPR006978">
    <property type="entry name" value="Nre_N"/>
</dbReference>
<dbReference type="KEGG" id="csy:CENSYa_0438"/>
<protein>
    <recommendedName>
        <fullName evidence="1">DNA repair protein</fullName>
    </recommendedName>
</protein>
<reference evidence="4 5" key="1">
    <citation type="journal article" date="2006" name="Proc. Natl. Acad. Sci. U.S.A.">
        <title>Genomic analysis of the uncultivated marine crenarchaeote Cenarchaeum symbiosum.</title>
        <authorList>
            <person name="Hallam S.J."/>
            <person name="Konstantinidis K.T."/>
            <person name="Putnam N."/>
            <person name="Schleper C."/>
            <person name="Watanabe Y."/>
            <person name="Sugahara J."/>
            <person name="Preston C."/>
            <person name="de la Torre J."/>
            <person name="Richardson P.M."/>
            <person name="DeLong E.F."/>
        </authorList>
    </citation>
    <scope>NUCLEOTIDE SEQUENCE [LARGE SCALE GENOMIC DNA]</scope>
    <source>
        <strain evidence="5">A</strain>
    </source>
</reference>
<keyword evidence="1" id="KW-0234">DNA repair</keyword>